<dbReference type="AlphaFoldDB" id="A0A2H9ZR03"/>
<protein>
    <recommendedName>
        <fullName evidence="1">Retrotransposon gag domain-containing protein</fullName>
    </recommendedName>
</protein>
<gene>
    <name evidence="2" type="ORF">AXF42_Ash011063</name>
</gene>
<dbReference type="PANTHER" id="PTHR33223">
    <property type="entry name" value="CCHC-TYPE DOMAIN-CONTAINING PROTEIN"/>
    <property type="match status" value="1"/>
</dbReference>
<sequence length="97" mass="11683">MCMTMHYPHVTIYAIRLRLMSFALKDNAKKWLYSLGVNSIGTWDDFIKVFLKKYFPNGKTVRLRNEINQFVQLDKETLWKYIDRFKNFACTMSTSWN</sequence>
<keyword evidence="3" id="KW-1185">Reference proteome</keyword>
<organism evidence="2 3">
    <name type="scientific">Apostasia shenzhenica</name>
    <dbReference type="NCBI Taxonomy" id="1088818"/>
    <lineage>
        <taxon>Eukaryota</taxon>
        <taxon>Viridiplantae</taxon>
        <taxon>Streptophyta</taxon>
        <taxon>Embryophyta</taxon>
        <taxon>Tracheophyta</taxon>
        <taxon>Spermatophyta</taxon>
        <taxon>Magnoliopsida</taxon>
        <taxon>Liliopsida</taxon>
        <taxon>Asparagales</taxon>
        <taxon>Orchidaceae</taxon>
        <taxon>Apostasioideae</taxon>
        <taxon>Apostasia</taxon>
    </lineage>
</organism>
<dbReference type="Pfam" id="PF03732">
    <property type="entry name" value="Retrotrans_gag"/>
    <property type="match status" value="1"/>
</dbReference>
<name>A0A2H9ZR03_9ASPA</name>
<dbReference type="OrthoDB" id="781595at2759"/>
<feature type="domain" description="Retrotransposon gag" evidence="1">
    <location>
        <begin position="19"/>
        <end position="93"/>
    </location>
</feature>
<accession>A0A2H9ZR03</accession>
<dbReference type="Proteomes" id="UP000236161">
    <property type="component" value="Unassembled WGS sequence"/>
</dbReference>
<dbReference type="PANTHER" id="PTHR33223:SF11">
    <property type="entry name" value="ELEMENT PROTEIN, PUTATIVE-RELATED"/>
    <property type="match status" value="1"/>
</dbReference>
<dbReference type="EMBL" id="KZ454830">
    <property type="protein sequence ID" value="PKA45722.1"/>
    <property type="molecule type" value="Genomic_DNA"/>
</dbReference>
<evidence type="ECO:0000313" key="2">
    <source>
        <dbReference type="EMBL" id="PKA45722.1"/>
    </source>
</evidence>
<reference evidence="2 3" key="1">
    <citation type="journal article" date="2017" name="Nature">
        <title>The Apostasia genome and the evolution of orchids.</title>
        <authorList>
            <person name="Zhang G.Q."/>
            <person name="Liu K.W."/>
            <person name="Li Z."/>
            <person name="Lohaus R."/>
            <person name="Hsiao Y.Y."/>
            <person name="Niu S.C."/>
            <person name="Wang J.Y."/>
            <person name="Lin Y.C."/>
            <person name="Xu Q."/>
            <person name="Chen L.J."/>
            <person name="Yoshida K."/>
            <person name="Fujiwara S."/>
            <person name="Wang Z.W."/>
            <person name="Zhang Y.Q."/>
            <person name="Mitsuda N."/>
            <person name="Wang M."/>
            <person name="Liu G.H."/>
            <person name="Pecoraro L."/>
            <person name="Huang H.X."/>
            <person name="Xiao X.J."/>
            <person name="Lin M."/>
            <person name="Wu X.Y."/>
            <person name="Wu W.L."/>
            <person name="Chen Y.Y."/>
            <person name="Chang S.B."/>
            <person name="Sakamoto S."/>
            <person name="Ohme-Takagi M."/>
            <person name="Yagi M."/>
            <person name="Zeng S.J."/>
            <person name="Shen C.Y."/>
            <person name="Yeh C.M."/>
            <person name="Luo Y.B."/>
            <person name="Tsai W.C."/>
            <person name="Van de Peer Y."/>
            <person name="Liu Z.J."/>
        </authorList>
    </citation>
    <scope>NUCLEOTIDE SEQUENCE [LARGE SCALE GENOMIC DNA]</scope>
    <source>
        <strain evidence="3">cv. Shenzhen</strain>
        <tissue evidence="2">Stem</tissue>
    </source>
</reference>
<evidence type="ECO:0000313" key="3">
    <source>
        <dbReference type="Proteomes" id="UP000236161"/>
    </source>
</evidence>
<proteinExistence type="predicted"/>
<dbReference type="InterPro" id="IPR005162">
    <property type="entry name" value="Retrotrans_gag_dom"/>
</dbReference>
<evidence type="ECO:0000259" key="1">
    <source>
        <dbReference type="Pfam" id="PF03732"/>
    </source>
</evidence>